<feature type="transmembrane region" description="Helical" evidence="1">
    <location>
        <begin position="39"/>
        <end position="58"/>
    </location>
</feature>
<reference evidence="2" key="1">
    <citation type="journal article" date="2014" name="Int. J. Syst. Evol. Microbiol.">
        <title>Complete genome of a new Firmicutes species belonging to the dominant human colonic microbiota ('Ruminococcus bicirculans') reveals two chromosomes and a selective capacity to utilize plant glucans.</title>
        <authorList>
            <consortium name="NISC Comparative Sequencing Program"/>
            <person name="Wegmann U."/>
            <person name="Louis P."/>
            <person name="Goesmann A."/>
            <person name="Henrissat B."/>
            <person name="Duncan S.H."/>
            <person name="Flint H.J."/>
        </authorList>
    </citation>
    <scope>NUCLEOTIDE SEQUENCE</scope>
    <source>
        <strain evidence="2">JCM 17590</strain>
    </source>
</reference>
<feature type="transmembrane region" description="Helical" evidence="1">
    <location>
        <begin position="70"/>
        <end position="91"/>
    </location>
</feature>
<keyword evidence="1" id="KW-0812">Transmembrane</keyword>
<accession>A0ABP7ZJ75</accession>
<evidence type="ECO:0000256" key="1">
    <source>
        <dbReference type="SAM" id="Phobius"/>
    </source>
</evidence>
<protein>
    <recommendedName>
        <fullName evidence="4">DUF202 domain-containing protein</fullName>
    </recommendedName>
</protein>
<keyword evidence="1" id="KW-0472">Membrane</keyword>
<sequence>MTTDPLPRGAAKGTVSAVWAFALVAAVLIAIFSHADRDGAWLSLSLAASVVIALCIQLATREKRGFVTRLASSVSGALVILAVATGIIYLLH</sequence>
<dbReference type="Proteomes" id="UP001415169">
    <property type="component" value="Unassembled WGS sequence"/>
</dbReference>
<organism evidence="2 3">
    <name type="scientific">Gryllotalpicola daejeonensis</name>
    <dbReference type="NCBI Taxonomy" id="993087"/>
    <lineage>
        <taxon>Bacteria</taxon>
        <taxon>Bacillati</taxon>
        <taxon>Actinomycetota</taxon>
        <taxon>Actinomycetes</taxon>
        <taxon>Micrococcales</taxon>
        <taxon>Microbacteriaceae</taxon>
        <taxon>Gryllotalpicola</taxon>
    </lineage>
</organism>
<feature type="transmembrane region" description="Helical" evidence="1">
    <location>
        <begin position="12"/>
        <end position="33"/>
    </location>
</feature>
<reference evidence="2" key="2">
    <citation type="submission" date="2023-12" db="EMBL/GenBank/DDBJ databases">
        <authorList>
            <person name="Sun Q."/>
            <person name="Inoue M."/>
        </authorList>
    </citation>
    <scope>NUCLEOTIDE SEQUENCE</scope>
    <source>
        <strain evidence="2">JCM 17590</strain>
    </source>
</reference>
<proteinExistence type="predicted"/>
<evidence type="ECO:0000313" key="3">
    <source>
        <dbReference type="Proteomes" id="UP001415169"/>
    </source>
</evidence>
<dbReference type="EMBL" id="BAABBV010000001">
    <property type="protein sequence ID" value="GAA4159760.1"/>
    <property type="molecule type" value="Genomic_DNA"/>
</dbReference>
<evidence type="ECO:0008006" key="4">
    <source>
        <dbReference type="Google" id="ProtNLM"/>
    </source>
</evidence>
<name>A0ABP7ZJ75_9MICO</name>
<comment type="caution">
    <text evidence="2">The sequence shown here is derived from an EMBL/GenBank/DDBJ whole genome shotgun (WGS) entry which is preliminary data.</text>
</comment>
<keyword evidence="1" id="KW-1133">Transmembrane helix</keyword>
<keyword evidence="3" id="KW-1185">Reference proteome</keyword>
<gene>
    <name evidence="2" type="ORF">GCM10022286_14680</name>
</gene>
<evidence type="ECO:0000313" key="2">
    <source>
        <dbReference type="EMBL" id="GAA4159760.1"/>
    </source>
</evidence>
<dbReference type="RefSeq" id="WP_344791103.1">
    <property type="nucleotide sequence ID" value="NZ_BAABBV010000001.1"/>
</dbReference>